<evidence type="ECO:0000313" key="1">
    <source>
        <dbReference type="EMBL" id="TQJ07925.1"/>
    </source>
</evidence>
<keyword evidence="2" id="KW-1185">Reference proteome</keyword>
<dbReference type="Proteomes" id="UP000317893">
    <property type="component" value="Unassembled WGS sequence"/>
</dbReference>
<accession>A0A542DXX7</accession>
<name>A0A542DXX7_9MICO</name>
<proteinExistence type="predicted"/>
<evidence type="ECO:0000313" key="2">
    <source>
        <dbReference type="Proteomes" id="UP000317893"/>
    </source>
</evidence>
<comment type="caution">
    <text evidence="1">The sequence shown here is derived from an EMBL/GenBank/DDBJ whole genome shotgun (WGS) entry which is preliminary data.</text>
</comment>
<gene>
    <name evidence="1" type="ORF">FB458_0997</name>
</gene>
<dbReference type="AlphaFoldDB" id="A0A542DXX7"/>
<dbReference type="EMBL" id="VFMN01000001">
    <property type="protein sequence ID" value="TQJ07925.1"/>
    <property type="molecule type" value="Genomic_DNA"/>
</dbReference>
<sequence length="31" mass="3347">MLADEVRRVGRLSITLDVSGSSGYDALVNDH</sequence>
<protein>
    <submittedName>
        <fullName evidence="1">Uncharacterized protein</fullName>
    </submittedName>
</protein>
<reference evidence="1 2" key="1">
    <citation type="submission" date="2019-06" db="EMBL/GenBank/DDBJ databases">
        <title>Sequencing the genomes of 1000 actinobacteria strains.</title>
        <authorList>
            <person name="Klenk H.-P."/>
        </authorList>
    </citation>
    <scope>NUCLEOTIDE SEQUENCE [LARGE SCALE GENOMIC DNA]</scope>
    <source>
        <strain evidence="1 2">DSM 18607</strain>
    </source>
</reference>
<organism evidence="1 2">
    <name type="scientific">Lapillicoccus jejuensis</name>
    <dbReference type="NCBI Taxonomy" id="402171"/>
    <lineage>
        <taxon>Bacteria</taxon>
        <taxon>Bacillati</taxon>
        <taxon>Actinomycetota</taxon>
        <taxon>Actinomycetes</taxon>
        <taxon>Micrococcales</taxon>
        <taxon>Intrasporangiaceae</taxon>
        <taxon>Lapillicoccus</taxon>
    </lineage>
</organism>